<dbReference type="GO" id="GO:0003950">
    <property type="term" value="F:NAD+ poly-ADP-ribosyltransferase activity"/>
    <property type="evidence" value="ECO:0007669"/>
    <property type="project" value="InterPro"/>
</dbReference>
<dbReference type="EMBL" id="CAJOBE010046362">
    <property type="protein sequence ID" value="CAF4343153.1"/>
    <property type="molecule type" value="Genomic_DNA"/>
</dbReference>
<reference evidence="1" key="1">
    <citation type="submission" date="2021-02" db="EMBL/GenBank/DDBJ databases">
        <authorList>
            <person name="Nowell W R."/>
        </authorList>
    </citation>
    <scope>NUCLEOTIDE SEQUENCE</scope>
</reference>
<evidence type="ECO:0000313" key="2">
    <source>
        <dbReference type="Proteomes" id="UP000663874"/>
    </source>
</evidence>
<dbReference type="PANTHER" id="PTHR46530:SF1">
    <property type="entry name" value="PROTEIN MONO-ADP-RIBOSYLTRANSFERASE PARP4"/>
    <property type="match status" value="1"/>
</dbReference>
<dbReference type="Proteomes" id="UP000663874">
    <property type="component" value="Unassembled WGS sequence"/>
</dbReference>
<feature type="non-terminal residue" evidence="1">
    <location>
        <position position="136"/>
    </location>
</feature>
<dbReference type="AlphaFoldDB" id="A0A820KJ07"/>
<dbReference type="InterPro" id="IPR031273">
    <property type="entry name" value="PARP4"/>
</dbReference>
<protein>
    <submittedName>
        <fullName evidence="1">Uncharacterized protein</fullName>
    </submittedName>
</protein>
<accession>A0A820KJ07</accession>
<proteinExistence type="predicted"/>
<organism evidence="1 2">
    <name type="scientific">Rotaria sordida</name>
    <dbReference type="NCBI Taxonomy" id="392033"/>
    <lineage>
        <taxon>Eukaryota</taxon>
        <taxon>Metazoa</taxon>
        <taxon>Spiralia</taxon>
        <taxon>Gnathifera</taxon>
        <taxon>Rotifera</taxon>
        <taxon>Eurotatoria</taxon>
        <taxon>Bdelloidea</taxon>
        <taxon>Philodinida</taxon>
        <taxon>Philodinidae</taxon>
        <taxon>Rotaria</taxon>
    </lineage>
</organism>
<gene>
    <name evidence="1" type="ORF">FNK824_LOCUS42084</name>
</gene>
<evidence type="ECO:0000313" key="1">
    <source>
        <dbReference type="EMBL" id="CAF4343153.1"/>
    </source>
</evidence>
<dbReference type="GO" id="GO:0005737">
    <property type="term" value="C:cytoplasm"/>
    <property type="evidence" value="ECO:0007669"/>
    <property type="project" value="TreeGrafter"/>
</dbReference>
<sequence length="136" mass="15501">MHCDRIFACSIGNVANKHSLKQLARGAQGGGLVTIFDSNYRSRWKTKVLNILEHVRQPCVTNISIEWDGRIDEEQKFNMQAPKMIRSLFNGMRLSVYRFIKNCHKATLTVTIDGQEFVTTVFNSVITTTIGRILHC</sequence>
<comment type="caution">
    <text evidence="1">The sequence shown here is derived from an EMBL/GenBank/DDBJ whole genome shotgun (WGS) entry which is preliminary data.</text>
</comment>
<name>A0A820KJ07_9BILA</name>
<dbReference type="PANTHER" id="PTHR46530">
    <property type="entry name" value="PROTEIN MONO-ADP-RIBOSYLTRANSFERASE PARP4"/>
    <property type="match status" value="1"/>
</dbReference>